<dbReference type="InterPro" id="IPR050593">
    <property type="entry name" value="LovG"/>
</dbReference>
<sequence>MRFLCLHGMGTNPEILESQLDPLRSRLPHTWEFEFLEGEISTNPFPDIAQTYSGPYLCYYRYPTPEAVQSAVDTVLDIAKSDGPFDVILGFSNGAALAATALATAASRSPSDPPQFRAAIFFSSITPYRLNSGPVTLTLEGDTIISATRQDAPSSSRYDLHTDPEASGLVSELQGRKEIKWSEQEPGRVTTDVLLGYYPPLHATRSDSKNLIDIPTVHNIGEQDHNYGESSRRLVELCNPRLRTVITHAGGHHFPREKSVVGKVARAVEEAMERAGWVA</sequence>
<dbReference type="Gene3D" id="3.40.50.1820">
    <property type="entry name" value="alpha/beta hydrolase"/>
    <property type="match status" value="1"/>
</dbReference>
<dbReference type="InterPro" id="IPR029058">
    <property type="entry name" value="AB_hydrolase_fold"/>
</dbReference>
<dbReference type="EMBL" id="JAULSU010000007">
    <property type="protein sequence ID" value="KAK0611194.1"/>
    <property type="molecule type" value="Genomic_DNA"/>
</dbReference>
<organism evidence="3 4">
    <name type="scientific">Immersiella caudata</name>
    <dbReference type="NCBI Taxonomy" id="314043"/>
    <lineage>
        <taxon>Eukaryota</taxon>
        <taxon>Fungi</taxon>
        <taxon>Dikarya</taxon>
        <taxon>Ascomycota</taxon>
        <taxon>Pezizomycotina</taxon>
        <taxon>Sordariomycetes</taxon>
        <taxon>Sordariomycetidae</taxon>
        <taxon>Sordariales</taxon>
        <taxon>Lasiosphaeriaceae</taxon>
        <taxon>Immersiella</taxon>
    </lineage>
</organism>
<evidence type="ECO:0000313" key="3">
    <source>
        <dbReference type="EMBL" id="KAK0611194.1"/>
    </source>
</evidence>
<dbReference type="GO" id="GO:0019748">
    <property type="term" value="P:secondary metabolic process"/>
    <property type="evidence" value="ECO:0007669"/>
    <property type="project" value="TreeGrafter"/>
</dbReference>
<gene>
    <name evidence="3" type="ORF">B0T14DRAFT_529928</name>
</gene>
<dbReference type="Pfam" id="PF03959">
    <property type="entry name" value="FSH1"/>
    <property type="match status" value="1"/>
</dbReference>
<evidence type="ECO:0000256" key="1">
    <source>
        <dbReference type="ARBA" id="ARBA00022801"/>
    </source>
</evidence>
<proteinExistence type="predicted"/>
<dbReference type="Proteomes" id="UP001175000">
    <property type="component" value="Unassembled WGS sequence"/>
</dbReference>
<keyword evidence="1 3" id="KW-0378">Hydrolase</keyword>
<dbReference type="GO" id="GO:0005634">
    <property type="term" value="C:nucleus"/>
    <property type="evidence" value="ECO:0007669"/>
    <property type="project" value="TreeGrafter"/>
</dbReference>
<name>A0AA39TKZ6_9PEZI</name>
<dbReference type="AlphaFoldDB" id="A0AA39TKZ6"/>
<feature type="domain" description="Serine hydrolase" evidence="2">
    <location>
        <begin position="2"/>
        <end position="263"/>
    </location>
</feature>
<dbReference type="GO" id="GO:0005737">
    <property type="term" value="C:cytoplasm"/>
    <property type="evidence" value="ECO:0007669"/>
    <property type="project" value="TreeGrafter"/>
</dbReference>
<dbReference type="PANTHER" id="PTHR48070">
    <property type="entry name" value="ESTERASE OVCA2"/>
    <property type="match status" value="1"/>
</dbReference>
<dbReference type="SUPFAM" id="SSF53474">
    <property type="entry name" value="alpha/beta-Hydrolases"/>
    <property type="match status" value="1"/>
</dbReference>
<dbReference type="InterPro" id="IPR005645">
    <property type="entry name" value="FSH-like_dom"/>
</dbReference>
<evidence type="ECO:0000259" key="2">
    <source>
        <dbReference type="Pfam" id="PF03959"/>
    </source>
</evidence>
<protein>
    <submittedName>
        <fullName evidence="3">Serine hydrolase FSH</fullName>
    </submittedName>
</protein>
<comment type="caution">
    <text evidence="3">The sequence shown here is derived from an EMBL/GenBank/DDBJ whole genome shotgun (WGS) entry which is preliminary data.</text>
</comment>
<keyword evidence="4" id="KW-1185">Reference proteome</keyword>
<accession>A0AA39TKZ6</accession>
<dbReference type="PANTHER" id="PTHR48070:SF4">
    <property type="entry name" value="ESTERASE ALNB"/>
    <property type="match status" value="1"/>
</dbReference>
<reference evidence="3" key="1">
    <citation type="submission" date="2023-06" db="EMBL/GenBank/DDBJ databases">
        <title>Genome-scale phylogeny and comparative genomics of the fungal order Sordariales.</title>
        <authorList>
            <consortium name="Lawrence Berkeley National Laboratory"/>
            <person name="Hensen N."/>
            <person name="Bonometti L."/>
            <person name="Westerberg I."/>
            <person name="Brannstrom I.O."/>
            <person name="Guillou S."/>
            <person name="Cros-Aarteil S."/>
            <person name="Calhoun S."/>
            <person name="Haridas S."/>
            <person name="Kuo A."/>
            <person name="Mondo S."/>
            <person name="Pangilinan J."/>
            <person name="Riley R."/>
            <person name="Labutti K."/>
            <person name="Andreopoulos B."/>
            <person name="Lipzen A."/>
            <person name="Chen C."/>
            <person name="Yanf M."/>
            <person name="Daum C."/>
            <person name="Ng V."/>
            <person name="Clum A."/>
            <person name="Steindorff A."/>
            <person name="Ohm R."/>
            <person name="Martin F."/>
            <person name="Silar P."/>
            <person name="Natvig D."/>
            <person name="Lalanne C."/>
            <person name="Gautier V."/>
            <person name="Ament-Velasquez S.L."/>
            <person name="Kruys A."/>
            <person name="Hutchinson M.I."/>
            <person name="Powell A.J."/>
            <person name="Barry K."/>
            <person name="Miller A.N."/>
            <person name="Grigoriev I.V."/>
            <person name="Debuchy R."/>
            <person name="Gladieux P."/>
            <person name="Thoren M.H."/>
            <person name="Johannesson H."/>
        </authorList>
    </citation>
    <scope>NUCLEOTIDE SEQUENCE</scope>
    <source>
        <strain evidence="3">CBS 606.72</strain>
    </source>
</reference>
<evidence type="ECO:0000313" key="4">
    <source>
        <dbReference type="Proteomes" id="UP001175000"/>
    </source>
</evidence>
<dbReference type="GO" id="GO:0016787">
    <property type="term" value="F:hydrolase activity"/>
    <property type="evidence" value="ECO:0007669"/>
    <property type="project" value="UniProtKB-KW"/>
</dbReference>